<feature type="active site" description="Charge relay system" evidence="5">
    <location>
        <position position="192"/>
    </location>
</feature>
<evidence type="ECO:0000256" key="5">
    <source>
        <dbReference type="PROSITE-ProRule" id="PRU01240"/>
    </source>
</evidence>
<evidence type="ECO:0000313" key="9">
    <source>
        <dbReference type="Proteomes" id="UP000325466"/>
    </source>
</evidence>
<organism evidence="8 9">
    <name type="scientific">Rhodococcus aetherivorans</name>
    <dbReference type="NCBI Taxonomy" id="191292"/>
    <lineage>
        <taxon>Bacteria</taxon>
        <taxon>Bacillati</taxon>
        <taxon>Actinomycetota</taxon>
        <taxon>Actinomycetes</taxon>
        <taxon>Mycobacteriales</taxon>
        <taxon>Nocardiaceae</taxon>
        <taxon>Rhodococcus</taxon>
    </lineage>
</organism>
<gene>
    <name evidence="8" type="ORF">RAJCM14343_1686</name>
</gene>
<feature type="domain" description="Peptidase S8/S53" evidence="7">
    <location>
        <begin position="183"/>
        <end position="577"/>
    </location>
</feature>
<dbReference type="PANTHER" id="PTHR43806:SF11">
    <property type="entry name" value="CEREVISIN-RELATED"/>
    <property type="match status" value="1"/>
</dbReference>
<dbReference type="SUPFAM" id="SSF52743">
    <property type="entry name" value="Subtilisin-like"/>
    <property type="match status" value="1"/>
</dbReference>
<dbReference type="CDD" id="cd07487">
    <property type="entry name" value="Peptidases_S8_1"/>
    <property type="match status" value="1"/>
</dbReference>
<evidence type="ECO:0000256" key="4">
    <source>
        <dbReference type="ARBA" id="ARBA00022825"/>
    </source>
</evidence>
<name>A0ABQ0YIT4_9NOCA</name>
<dbReference type="InterPro" id="IPR022398">
    <property type="entry name" value="Peptidase_S8_His-AS"/>
</dbReference>
<comment type="similarity">
    <text evidence="1 5">Belongs to the peptidase S8 family.</text>
</comment>
<dbReference type="InterPro" id="IPR000209">
    <property type="entry name" value="Peptidase_S8/S53_dom"/>
</dbReference>
<evidence type="ECO:0000256" key="6">
    <source>
        <dbReference type="SAM" id="MobiDB-lite"/>
    </source>
</evidence>
<dbReference type="PROSITE" id="PS00137">
    <property type="entry name" value="SUBTILASE_HIS"/>
    <property type="match status" value="1"/>
</dbReference>
<evidence type="ECO:0000313" key="8">
    <source>
        <dbReference type="EMBL" id="GES36435.1"/>
    </source>
</evidence>
<keyword evidence="2 5" id="KW-0645">Protease</keyword>
<dbReference type="PROSITE" id="PS00138">
    <property type="entry name" value="SUBTILASE_SER"/>
    <property type="match status" value="1"/>
</dbReference>
<dbReference type="EMBL" id="BLAH01000062">
    <property type="protein sequence ID" value="GES36435.1"/>
    <property type="molecule type" value="Genomic_DNA"/>
</dbReference>
<dbReference type="Pfam" id="PF00082">
    <property type="entry name" value="Peptidase_S8"/>
    <property type="match status" value="1"/>
</dbReference>
<dbReference type="PANTHER" id="PTHR43806">
    <property type="entry name" value="PEPTIDASE S8"/>
    <property type="match status" value="1"/>
</dbReference>
<dbReference type="Gene3D" id="3.40.50.200">
    <property type="entry name" value="Peptidase S8/S53 domain"/>
    <property type="match status" value="1"/>
</dbReference>
<feature type="compositionally biased region" description="Basic and acidic residues" evidence="6">
    <location>
        <begin position="7"/>
        <end position="28"/>
    </location>
</feature>
<dbReference type="InterPro" id="IPR050131">
    <property type="entry name" value="Peptidase_S8_subtilisin-like"/>
</dbReference>
<dbReference type="Proteomes" id="UP000325466">
    <property type="component" value="Unassembled WGS sequence"/>
</dbReference>
<evidence type="ECO:0000259" key="7">
    <source>
        <dbReference type="Pfam" id="PF00082"/>
    </source>
</evidence>
<evidence type="ECO:0000256" key="2">
    <source>
        <dbReference type="ARBA" id="ARBA00022670"/>
    </source>
</evidence>
<evidence type="ECO:0000256" key="1">
    <source>
        <dbReference type="ARBA" id="ARBA00011073"/>
    </source>
</evidence>
<evidence type="ECO:0000256" key="3">
    <source>
        <dbReference type="ARBA" id="ARBA00022801"/>
    </source>
</evidence>
<feature type="region of interest" description="Disordered" evidence="6">
    <location>
        <begin position="225"/>
        <end position="248"/>
    </location>
</feature>
<sequence length="595" mass="64579">MPGMSENEQRGNGDEQQAKDEFSPDRLSRQTAPPDLEDPDNRRRWGLGETKEERGPYLVELNVLHVDGLSGAVDAFRRLFDSIFNDEAASSGEDPWNLTKISKGYFRCEMTLAEWKRLVAADQARAVDAAGRATPSQATTRANDFPYRTIYRLWPDFPVRPHVSRSVSTIKADAALRSFEANGTGICWAVLDSGIDAGHPHFGSERNHLLLDPSVRNLHRCFGEVNGERPADPDEEDTRGRQLSEAERKRRIDRHRVLALSDDYGHGTHVAGIISGTAASSDGVTNFVLERQDRIVAGDENENEPVRVTETQARAIGESEAKRFHGVAPGCKLVSLRVLDSEGGGRSSDIIRALEYVREKLNDNPKLLRVHGVNLSVGYDFDAEMFACGQSPLCTEVNRLVQAGVVVVTAAGNTGYSTLPTSSRVAKVGLSNTINDPGNAEAAITVGSTHRESPHTFGISYFSSKGPTADGRLKPDLVAPGERIISCAAGSKGAEALDTLSSEGRAVVSKEPADEPAADGAVEEATAYYVEDSGTSMAAPHVSGAIAAFLSIRREFIGRPEEVKRIFLKSATPLGRERYFEGHGLVDLMRAIQSV</sequence>
<protein>
    <submittedName>
        <fullName evidence="8">Possible serine peptidase</fullName>
    </submittedName>
</protein>
<reference evidence="8 9" key="1">
    <citation type="journal article" date="2018" name="Biodegradation">
        <title>1,4-Dioxane degradation characteristics of Rhodococcus aetherivorans JCM 14343.</title>
        <authorList>
            <person name="Inoue D."/>
            <person name="Tsunoda T."/>
            <person name="Yamamoto N."/>
            <person name="Ike M."/>
            <person name="Sei K."/>
        </authorList>
    </citation>
    <scope>NUCLEOTIDE SEQUENCE [LARGE SCALE GENOMIC DNA]</scope>
    <source>
        <strain evidence="8 9">JCM 14343</strain>
    </source>
</reference>
<dbReference type="InterPro" id="IPR015500">
    <property type="entry name" value="Peptidase_S8_subtilisin-rel"/>
</dbReference>
<dbReference type="InterPro" id="IPR036852">
    <property type="entry name" value="Peptidase_S8/S53_dom_sf"/>
</dbReference>
<feature type="compositionally biased region" description="Basic and acidic residues" evidence="6">
    <location>
        <begin position="226"/>
        <end position="248"/>
    </location>
</feature>
<keyword evidence="4 5" id="KW-0720">Serine protease</keyword>
<keyword evidence="3 5" id="KW-0378">Hydrolase</keyword>
<feature type="active site" description="Charge relay system" evidence="5">
    <location>
        <position position="266"/>
    </location>
</feature>
<dbReference type="PROSITE" id="PS51892">
    <property type="entry name" value="SUBTILASE"/>
    <property type="match status" value="1"/>
</dbReference>
<comment type="caution">
    <text evidence="8">The sequence shown here is derived from an EMBL/GenBank/DDBJ whole genome shotgun (WGS) entry which is preliminary data.</text>
</comment>
<feature type="region of interest" description="Disordered" evidence="6">
    <location>
        <begin position="1"/>
        <end position="49"/>
    </location>
</feature>
<dbReference type="PRINTS" id="PR00723">
    <property type="entry name" value="SUBTILISIN"/>
</dbReference>
<feature type="active site" description="Charge relay system" evidence="5">
    <location>
        <position position="536"/>
    </location>
</feature>
<proteinExistence type="inferred from homology"/>
<accession>A0ABQ0YIT4</accession>
<keyword evidence="9" id="KW-1185">Reference proteome</keyword>
<dbReference type="InterPro" id="IPR023828">
    <property type="entry name" value="Peptidase_S8_Ser-AS"/>
</dbReference>